<sequence length="258" mass="27467">MSLRPRALITGASSGLGRGYARTLAAEGYDLVLVARDEARLSVLAEQLQTAQNIHAEVAVADLSTRDGIDAVIDIIATQPVDVLINNAGFGLRGTLLDTDIAELNDQDRVLTVAVRELSLAAARRMQARGRGGVINVSSLAAVTTMGQYAASKASTLVFTEALAGELKDSPVTVTVVLPGFVRTEFHSRLGVERPGPGLIWLGVDQVVRESLRDARAGRVVSVPGWGYRLAALAAPAVPRPLMRWGSTGFSFARSRRR</sequence>
<dbReference type="InterPro" id="IPR036291">
    <property type="entry name" value="NAD(P)-bd_dom_sf"/>
</dbReference>
<dbReference type="CDD" id="cd05233">
    <property type="entry name" value="SDR_c"/>
    <property type="match status" value="1"/>
</dbReference>
<dbReference type="PANTHER" id="PTHR44196">
    <property type="entry name" value="DEHYDROGENASE/REDUCTASE SDR FAMILY MEMBER 7B"/>
    <property type="match status" value="1"/>
</dbReference>
<reference evidence="5" key="1">
    <citation type="submission" date="2016-10" db="EMBL/GenBank/DDBJ databases">
        <authorList>
            <person name="Varghese N."/>
            <person name="Submissions S."/>
        </authorList>
    </citation>
    <scope>NUCLEOTIDE SEQUENCE [LARGE SCALE GENOMIC DNA]</scope>
    <source>
        <strain evidence="5">DSM 23676</strain>
    </source>
</reference>
<dbReference type="OrthoDB" id="9797538at2"/>
<comment type="similarity">
    <text evidence="1 3">Belongs to the short-chain dehydrogenases/reductases (SDR) family.</text>
</comment>
<dbReference type="GO" id="GO:0016020">
    <property type="term" value="C:membrane"/>
    <property type="evidence" value="ECO:0007669"/>
    <property type="project" value="TreeGrafter"/>
</dbReference>
<accession>A0A1H1NRN6</accession>
<dbReference type="PRINTS" id="PR00081">
    <property type="entry name" value="GDHRDH"/>
</dbReference>
<evidence type="ECO:0000256" key="1">
    <source>
        <dbReference type="ARBA" id="ARBA00006484"/>
    </source>
</evidence>
<evidence type="ECO:0000313" key="4">
    <source>
        <dbReference type="EMBL" id="SDS01617.1"/>
    </source>
</evidence>
<dbReference type="AlphaFoldDB" id="A0A1H1NRN6"/>
<dbReference type="InterPro" id="IPR020904">
    <property type="entry name" value="Sc_DH/Rdtase_CS"/>
</dbReference>
<dbReference type="Pfam" id="PF00106">
    <property type="entry name" value="adh_short"/>
    <property type="match status" value="1"/>
</dbReference>
<protein>
    <recommendedName>
        <fullName evidence="6">Short-chain dehydrogenase</fullName>
    </recommendedName>
</protein>
<keyword evidence="5" id="KW-1185">Reference proteome</keyword>
<evidence type="ECO:0008006" key="6">
    <source>
        <dbReference type="Google" id="ProtNLM"/>
    </source>
</evidence>
<proteinExistence type="inferred from homology"/>
<evidence type="ECO:0000313" key="5">
    <source>
        <dbReference type="Proteomes" id="UP000199597"/>
    </source>
</evidence>
<dbReference type="Proteomes" id="UP000199597">
    <property type="component" value="Chromosome I"/>
</dbReference>
<dbReference type="InterPro" id="IPR002347">
    <property type="entry name" value="SDR_fam"/>
</dbReference>
<dbReference type="PROSITE" id="PS00061">
    <property type="entry name" value="ADH_SHORT"/>
    <property type="match status" value="1"/>
</dbReference>
<dbReference type="Gene3D" id="3.40.50.720">
    <property type="entry name" value="NAD(P)-binding Rossmann-like Domain"/>
    <property type="match status" value="1"/>
</dbReference>
<keyword evidence="2" id="KW-0560">Oxidoreductase</keyword>
<dbReference type="RefSeq" id="WP_092010203.1">
    <property type="nucleotide sequence ID" value="NZ_LT629766.1"/>
</dbReference>
<name>A0A1H1NRN6_9MICO</name>
<dbReference type="STRING" id="1136497.SAMN04489752_0800"/>
<dbReference type="EMBL" id="LT629766">
    <property type="protein sequence ID" value="SDS01617.1"/>
    <property type="molecule type" value="Genomic_DNA"/>
</dbReference>
<dbReference type="SUPFAM" id="SSF51735">
    <property type="entry name" value="NAD(P)-binding Rossmann-fold domains"/>
    <property type="match status" value="1"/>
</dbReference>
<dbReference type="GO" id="GO:0016491">
    <property type="term" value="F:oxidoreductase activity"/>
    <property type="evidence" value="ECO:0007669"/>
    <property type="project" value="UniProtKB-KW"/>
</dbReference>
<evidence type="ECO:0000256" key="3">
    <source>
        <dbReference type="RuleBase" id="RU000363"/>
    </source>
</evidence>
<dbReference type="PIRSF" id="PIRSF000126">
    <property type="entry name" value="11-beta-HSD1"/>
    <property type="match status" value="1"/>
</dbReference>
<evidence type="ECO:0000256" key="2">
    <source>
        <dbReference type="ARBA" id="ARBA00023002"/>
    </source>
</evidence>
<dbReference type="PRINTS" id="PR00080">
    <property type="entry name" value="SDRFAMILY"/>
</dbReference>
<gene>
    <name evidence="4" type="ORF">SAMN04489752_0800</name>
</gene>
<dbReference type="PANTHER" id="PTHR44196:SF2">
    <property type="entry name" value="SHORT-CHAIN DEHYDROGENASE-RELATED"/>
    <property type="match status" value="1"/>
</dbReference>
<organism evidence="4 5">
    <name type="scientific">Brevibacterium siliguriense</name>
    <dbReference type="NCBI Taxonomy" id="1136497"/>
    <lineage>
        <taxon>Bacteria</taxon>
        <taxon>Bacillati</taxon>
        <taxon>Actinomycetota</taxon>
        <taxon>Actinomycetes</taxon>
        <taxon>Micrococcales</taxon>
        <taxon>Brevibacteriaceae</taxon>
        <taxon>Brevibacterium</taxon>
    </lineage>
</organism>